<feature type="region of interest" description="Disordered" evidence="1">
    <location>
        <begin position="1"/>
        <end position="58"/>
    </location>
</feature>
<dbReference type="AlphaFoldDB" id="A0A5B7JKM4"/>
<dbReference type="EMBL" id="VSRR010101163">
    <property type="protein sequence ID" value="MPC95145.1"/>
    <property type="molecule type" value="Genomic_DNA"/>
</dbReference>
<name>A0A5B7JKM4_PORTR</name>
<keyword evidence="3" id="KW-1185">Reference proteome</keyword>
<dbReference type="Proteomes" id="UP000324222">
    <property type="component" value="Unassembled WGS sequence"/>
</dbReference>
<protein>
    <submittedName>
        <fullName evidence="2">Uncharacterized protein</fullName>
    </submittedName>
</protein>
<proteinExistence type="predicted"/>
<evidence type="ECO:0000313" key="3">
    <source>
        <dbReference type="Proteomes" id="UP000324222"/>
    </source>
</evidence>
<feature type="compositionally biased region" description="Basic and acidic residues" evidence="1">
    <location>
        <begin position="1"/>
        <end position="36"/>
    </location>
</feature>
<organism evidence="2 3">
    <name type="scientific">Portunus trituberculatus</name>
    <name type="common">Swimming crab</name>
    <name type="synonym">Neptunus trituberculatus</name>
    <dbReference type="NCBI Taxonomy" id="210409"/>
    <lineage>
        <taxon>Eukaryota</taxon>
        <taxon>Metazoa</taxon>
        <taxon>Ecdysozoa</taxon>
        <taxon>Arthropoda</taxon>
        <taxon>Crustacea</taxon>
        <taxon>Multicrustacea</taxon>
        <taxon>Malacostraca</taxon>
        <taxon>Eumalacostraca</taxon>
        <taxon>Eucarida</taxon>
        <taxon>Decapoda</taxon>
        <taxon>Pleocyemata</taxon>
        <taxon>Brachyura</taxon>
        <taxon>Eubrachyura</taxon>
        <taxon>Portunoidea</taxon>
        <taxon>Portunidae</taxon>
        <taxon>Portuninae</taxon>
        <taxon>Portunus</taxon>
    </lineage>
</organism>
<gene>
    <name evidence="2" type="ORF">E2C01_090342</name>
</gene>
<comment type="caution">
    <text evidence="2">The sequence shown here is derived from an EMBL/GenBank/DDBJ whole genome shotgun (WGS) entry which is preliminary data.</text>
</comment>
<accession>A0A5B7JKM4</accession>
<reference evidence="2 3" key="1">
    <citation type="submission" date="2019-05" db="EMBL/GenBank/DDBJ databases">
        <title>Another draft genome of Portunus trituberculatus and its Hox gene families provides insights of decapod evolution.</title>
        <authorList>
            <person name="Jeong J.-H."/>
            <person name="Song I."/>
            <person name="Kim S."/>
            <person name="Choi T."/>
            <person name="Kim D."/>
            <person name="Ryu S."/>
            <person name="Kim W."/>
        </authorList>
    </citation>
    <scope>NUCLEOTIDE SEQUENCE [LARGE SCALE GENOMIC DNA]</scope>
    <source>
        <tissue evidence="2">Muscle</tissue>
    </source>
</reference>
<evidence type="ECO:0000313" key="2">
    <source>
        <dbReference type="EMBL" id="MPC95145.1"/>
    </source>
</evidence>
<feature type="compositionally biased region" description="Basic and acidic residues" evidence="1">
    <location>
        <begin position="49"/>
        <end position="58"/>
    </location>
</feature>
<sequence length="83" mass="9609">MGKSKRDERRERKGRAGREGGRKTEPQTFKEDKMAAQERIGGTGRHSRRGELRAERNNHKEQLVMREVLLTSAFKMVEDIKGN</sequence>
<evidence type="ECO:0000256" key="1">
    <source>
        <dbReference type="SAM" id="MobiDB-lite"/>
    </source>
</evidence>